<dbReference type="CDD" id="cd00090">
    <property type="entry name" value="HTH_ARSR"/>
    <property type="match status" value="1"/>
</dbReference>
<dbReference type="PANTHER" id="PTHR33154:SF33">
    <property type="entry name" value="TRANSCRIPTIONAL REPRESSOR SDPR"/>
    <property type="match status" value="1"/>
</dbReference>
<organism evidence="5 6">
    <name type="scientific">Agromyces fucosus</name>
    <dbReference type="NCBI Taxonomy" id="41985"/>
    <lineage>
        <taxon>Bacteria</taxon>
        <taxon>Bacillati</taxon>
        <taxon>Actinomycetota</taxon>
        <taxon>Actinomycetes</taxon>
        <taxon>Micrococcales</taxon>
        <taxon>Microbacteriaceae</taxon>
        <taxon>Agromyces</taxon>
    </lineage>
</organism>
<evidence type="ECO:0000256" key="2">
    <source>
        <dbReference type="ARBA" id="ARBA00023125"/>
    </source>
</evidence>
<dbReference type="AlphaFoldDB" id="A0A4Q2JL18"/>
<dbReference type="InterPro" id="IPR036388">
    <property type="entry name" value="WH-like_DNA-bd_sf"/>
</dbReference>
<gene>
    <name evidence="5" type="ORF">ESP57_16915</name>
</gene>
<name>A0A4Q2JL18_9MICO</name>
<keyword evidence="2" id="KW-0238">DNA-binding</keyword>
<proteinExistence type="predicted"/>
<evidence type="ECO:0000313" key="5">
    <source>
        <dbReference type="EMBL" id="RXZ46568.1"/>
    </source>
</evidence>
<reference evidence="5 6" key="1">
    <citation type="submission" date="2019-01" db="EMBL/GenBank/DDBJ databases">
        <authorList>
            <person name="Li J."/>
        </authorList>
    </citation>
    <scope>NUCLEOTIDE SEQUENCE [LARGE SCALE GENOMIC DNA]</scope>
    <source>
        <strain evidence="5 6">CCUG 35506</strain>
    </source>
</reference>
<protein>
    <submittedName>
        <fullName evidence="5">ArsR family transcriptional regulator</fullName>
    </submittedName>
</protein>
<comment type="caution">
    <text evidence="5">The sequence shown here is derived from an EMBL/GenBank/DDBJ whole genome shotgun (WGS) entry which is preliminary data.</text>
</comment>
<dbReference type="Proteomes" id="UP000292935">
    <property type="component" value="Unassembled WGS sequence"/>
</dbReference>
<dbReference type="OrthoDB" id="3628603at2"/>
<dbReference type="SMART" id="SM00418">
    <property type="entry name" value="HTH_ARSR"/>
    <property type="match status" value="1"/>
</dbReference>
<dbReference type="InterPro" id="IPR001845">
    <property type="entry name" value="HTH_ArsR_DNA-bd_dom"/>
</dbReference>
<keyword evidence="1" id="KW-0805">Transcription regulation</keyword>
<keyword evidence="3" id="KW-0804">Transcription</keyword>
<dbReference type="Gene3D" id="1.10.10.10">
    <property type="entry name" value="Winged helix-like DNA-binding domain superfamily/Winged helix DNA-binding domain"/>
    <property type="match status" value="1"/>
</dbReference>
<dbReference type="EMBL" id="SDPO01000004">
    <property type="protein sequence ID" value="RXZ46568.1"/>
    <property type="molecule type" value="Genomic_DNA"/>
</dbReference>
<evidence type="ECO:0000313" key="6">
    <source>
        <dbReference type="Proteomes" id="UP000292935"/>
    </source>
</evidence>
<dbReference type="InterPro" id="IPR036390">
    <property type="entry name" value="WH_DNA-bd_sf"/>
</dbReference>
<dbReference type="RefSeq" id="WP_129232343.1">
    <property type="nucleotide sequence ID" value="NZ_SDPO01000004.1"/>
</dbReference>
<dbReference type="GO" id="GO:0003677">
    <property type="term" value="F:DNA binding"/>
    <property type="evidence" value="ECO:0007669"/>
    <property type="project" value="UniProtKB-KW"/>
</dbReference>
<dbReference type="InterPro" id="IPR011991">
    <property type="entry name" value="ArsR-like_HTH"/>
</dbReference>
<evidence type="ECO:0000256" key="3">
    <source>
        <dbReference type="ARBA" id="ARBA00023163"/>
    </source>
</evidence>
<dbReference type="PANTHER" id="PTHR33154">
    <property type="entry name" value="TRANSCRIPTIONAL REGULATOR, ARSR FAMILY"/>
    <property type="match status" value="1"/>
</dbReference>
<evidence type="ECO:0000259" key="4">
    <source>
        <dbReference type="SMART" id="SM00418"/>
    </source>
</evidence>
<accession>A0A4Q2JL18</accession>
<dbReference type="SUPFAM" id="SSF46785">
    <property type="entry name" value="Winged helix' DNA-binding domain"/>
    <property type="match status" value="1"/>
</dbReference>
<dbReference type="InterPro" id="IPR051081">
    <property type="entry name" value="HTH_MetalResp_TranReg"/>
</dbReference>
<sequence>MVHPFEIMAQPIRRRIVEVLAVGDHTAGELCDVVTVEHGVSRTAVSHHLAALRERGVVRSDVDAADPRARRYFLDSEFLMRLDDAVCELFELWDHRYGTAQGRAPLVDPRRTRVRLHRFGDAADRRRARSIAAWTDDDAAERSN</sequence>
<feature type="domain" description="HTH arsR-type" evidence="4">
    <location>
        <begin position="3"/>
        <end position="91"/>
    </location>
</feature>
<dbReference type="Pfam" id="PF01022">
    <property type="entry name" value="HTH_5"/>
    <property type="match status" value="1"/>
</dbReference>
<dbReference type="GO" id="GO:0003700">
    <property type="term" value="F:DNA-binding transcription factor activity"/>
    <property type="evidence" value="ECO:0007669"/>
    <property type="project" value="InterPro"/>
</dbReference>
<evidence type="ECO:0000256" key="1">
    <source>
        <dbReference type="ARBA" id="ARBA00023015"/>
    </source>
</evidence>
<keyword evidence="6" id="KW-1185">Reference proteome</keyword>
<dbReference type="PRINTS" id="PR00778">
    <property type="entry name" value="HTHARSR"/>
</dbReference>